<evidence type="ECO:0000313" key="2">
    <source>
        <dbReference type="EMBL" id="MDI5974352.1"/>
    </source>
</evidence>
<feature type="transmembrane region" description="Helical" evidence="1">
    <location>
        <begin position="349"/>
        <end position="368"/>
    </location>
</feature>
<protein>
    <submittedName>
        <fullName evidence="2">Uncharacterized protein</fullName>
    </submittedName>
</protein>
<feature type="transmembrane region" description="Helical" evidence="1">
    <location>
        <begin position="293"/>
        <end position="310"/>
    </location>
</feature>
<accession>A0AA90KCD5</accession>
<gene>
    <name evidence="2" type="ORF">POF50_034250</name>
</gene>
<name>A0AA90KCD5_9ACTN</name>
<feature type="transmembrane region" description="Helical" evidence="1">
    <location>
        <begin position="220"/>
        <end position="237"/>
    </location>
</feature>
<comment type="caution">
    <text evidence="2">The sequence shown here is derived from an EMBL/GenBank/DDBJ whole genome shotgun (WGS) entry which is preliminary data.</text>
</comment>
<dbReference type="RefSeq" id="WP_282699194.1">
    <property type="nucleotide sequence ID" value="NZ_JABXJJ020000071.1"/>
</dbReference>
<feature type="transmembrane region" description="Helical" evidence="1">
    <location>
        <begin position="153"/>
        <end position="170"/>
    </location>
</feature>
<proteinExistence type="predicted"/>
<feature type="transmembrane region" description="Helical" evidence="1">
    <location>
        <begin position="177"/>
        <end position="193"/>
    </location>
</feature>
<dbReference type="EMBL" id="JABXJJ020000071">
    <property type="protein sequence ID" value="MDI5974352.1"/>
    <property type="molecule type" value="Genomic_DNA"/>
</dbReference>
<organism evidence="2">
    <name type="scientific">Streptantibioticus silvisoli</name>
    <dbReference type="NCBI Taxonomy" id="2705255"/>
    <lineage>
        <taxon>Bacteria</taxon>
        <taxon>Bacillati</taxon>
        <taxon>Actinomycetota</taxon>
        <taxon>Actinomycetes</taxon>
        <taxon>Kitasatosporales</taxon>
        <taxon>Streptomycetaceae</taxon>
        <taxon>Streptantibioticus</taxon>
    </lineage>
</organism>
<feature type="transmembrane region" description="Helical" evidence="1">
    <location>
        <begin position="317"/>
        <end position="337"/>
    </location>
</feature>
<feature type="transmembrane region" description="Helical" evidence="1">
    <location>
        <begin position="99"/>
        <end position="120"/>
    </location>
</feature>
<sequence length="540" mass="56759">MLERLAEATAGRVRRAPGTGAAGACGSARAGAWLLVAVAVCFTLVQMSAVTLRMPLGWDEAVYASQFGNHAPAAYFSAPRARGISWLAAPAVLVTGSVVVLRCWMSLLAATGLVAAYWPWRRLVGDGVAALAAALFAGLWVVQFYAAEVMPNLYVAFGAVGTAGWFLRAVDGRGPAWRWRTGVAAGLACVALIRPPDAGWLTAVLLVAAAVVPGWRRAGAALWAVGGAVVGLVPWVVESFRRFGGPLARLRTGSEVQGGMGWHLAFGMELRAVDGPMLCRPCTAGWPHPVLTVWWLLLPVVALAGLALAARRWRDRLGPLVLASACAVVMSVQYLFLLDYAATRFLMPSYALLALPVAAFGLGAPGALRGRAPRLVAAGLLSVLLVAQLAGQYAVVRHLAAGEARQREALTGLAVRLNSLGLRAPCALVGTDVPPLAFEAGCSSEAVAGNNVTLTPAGVVSRAAREPLAAAQLSSRAPGYARRWPRCTFVLTDGAHWYVFRPPPPARRWGPCRTPARSAAPPTARHGVPLVRDAALTRSR</sequence>
<dbReference type="AlphaFoldDB" id="A0AA90KCD5"/>
<keyword evidence="1" id="KW-1133">Transmembrane helix</keyword>
<feature type="transmembrane region" description="Helical" evidence="1">
    <location>
        <begin position="375"/>
        <end position="395"/>
    </location>
</feature>
<reference evidence="2" key="1">
    <citation type="submission" date="2023-05" db="EMBL/GenBank/DDBJ databases">
        <title>Streptantibioticus silvisoli sp. nov., acidotolerant actinomycetes 1 from pine litter.</title>
        <authorList>
            <person name="Swiecimska M."/>
            <person name="Golinska P."/>
            <person name="Sangal V."/>
            <person name="Wachnowicz B."/>
            <person name="Goodfellow M."/>
        </authorList>
    </citation>
    <scope>NUCLEOTIDE SEQUENCE</scope>
    <source>
        <strain evidence="2">SL13</strain>
    </source>
</reference>
<feature type="transmembrane region" description="Helical" evidence="1">
    <location>
        <begin position="32"/>
        <end position="52"/>
    </location>
</feature>
<evidence type="ECO:0000256" key="1">
    <source>
        <dbReference type="SAM" id="Phobius"/>
    </source>
</evidence>
<keyword evidence="1" id="KW-0472">Membrane</keyword>
<feature type="transmembrane region" description="Helical" evidence="1">
    <location>
        <begin position="127"/>
        <end position="147"/>
    </location>
</feature>
<keyword evidence="1" id="KW-0812">Transmembrane</keyword>
<feature type="transmembrane region" description="Helical" evidence="1">
    <location>
        <begin position="199"/>
        <end position="215"/>
    </location>
</feature>